<name>A0A220VCI2_9GAMM</name>
<dbReference type="PANTHER" id="PTHR10146">
    <property type="entry name" value="PROLINE SYNTHETASE CO-TRANSCRIBED BACTERIAL HOMOLOG PROTEIN"/>
    <property type="match status" value="1"/>
</dbReference>
<dbReference type="Proteomes" id="UP000242175">
    <property type="component" value="Chromosome large"/>
</dbReference>
<dbReference type="HAMAP" id="MF_02087">
    <property type="entry name" value="PLP_homeostasis"/>
    <property type="match status" value="1"/>
</dbReference>
<feature type="modified residue" description="N6-(pyridoxal phosphate)lysine" evidence="2 3">
    <location>
        <position position="33"/>
    </location>
</feature>
<comment type="similarity">
    <text evidence="2 4">Belongs to the pyridoxal phosphate-binding protein YggS/PROSC family.</text>
</comment>
<dbReference type="Pfam" id="PF01168">
    <property type="entry name" value="Ala_racemase_N"/>
    <property type="match status" value="1"/>
</dbReference>
<gene>
    <name evidence="6" type="ORF">CF386_01900</name>
</gene>
<evidence type="ECO:0000256" key="3">
    <source>
        <dbReference type="PIRSR" id="PIRSR004848-1"/>
    </source>
</evidence>
<evidence type="ECO:0000256" key="1">
    <source>
        <dbReference type="ARBA" id="ARBA00022898"/>
    </source>
</evidence>
<feature type="domain" description="Alanine racemase N-terminal" evidence="5">
    <location>
        <begin position="13"/>
        <end position="224"/>
    </location>
</feature>
<dbReference type="EMBL" id="CP022355">
    <property type="protein sequence ID" value="ASK77892.1"/>
    <property type="molecule type" value="Genomic_DNA"/>
</dbReference>
<comment type="cofactor">
    <cofactor evidence="3">
        <name>pyridoxal 5'-phosphate</name>
        <dbReference type="ChEBI" id="CHEBI:597326"/>
    </cofactor>
</comment>
<evidence type="ECO:0000313" key="7">
    <source>
        <dbReference type="Proteomes" id="UP000242175"/>
    </source>
</evidence>
<dbReference type="OrthoDB" id="9804072at2"/>
<dbReference type="SUPFAM" id="SSF51419">
    <property type="entry name" value="PLP-binding barrel"/>
    <property type="match status" value="1"/>
</dbReference>
<comment type="function">
    <text evidence="2">Pyridoxal 5'-phosphate (PLP)-binding protein, which is involved in PLP homeostasis.</text>
</comment>
<sequence>MSSVKENINNILNYLTKLQTKKSKEVRIIAVSKKQPVEKISEAIESGLVNFGESYVQEAVKKIIHFSHVKQICWHFLGPIQSNKTKLIAEHFDWVQSVDRIKILEKLNHHRPNHLAPLNVLIQININDEASKSGIHKEELSKLIENVQKYRNLKLRGIMAIPRRENNPREQAYTFESLFNLFETHRKNNPDFNILSMGMSNDWEKAIHFGSNMVRIGTSIFGERDS</sequence>
<evidence type="ECO:0000256" key="4">
    <source>
        <dbReference type="RuleBase" id="RU004514"/>
    </source>
</evidence>
<dbReference type="NCBIfam" id="TIGR00044">
    <property type="entry name" value="YggS family pyridoxal phosphate-dependent enzyme"/>
    <property type="match status" value="1"/>
</dbReference>
<protein>
    <recommendedName>
        <fullName evidence="2">Pyridoxal phosphate homeostasis protein</fullName>
        <shortName evidence="2">PLP homeostasis protein</shortName>
    </recommendedName>
</protein>
<keyword evidence="1 2" id="KW-0663">Pyridoxal phosphate</keyword>
<dbReference type="PANTHER" id="PTHR10146:SF14">
    <property type="entry name" value="PYRIDOXAL PHOSPHATE HOMEOSTASIS PROTEIN"/>
    <property type="match status" value="1"/>
</dbReference>
<keyword evidence="7" id="KW-1185">Reference proteome</keyword>
<evidence type="ECO:0000259" key="5">
    <source>
        <dbReference type="Pfam" id="PF01168"/>
    </source>
</evidence>
<dbReference type="RefSeq" id="WP_089072802.1">
    <property type="nucleotide sequence ID" value="NZ_CBCSAM010000005.1"/>
</dbReference>
<reference evidence="6 7" key="1">
    <citation type="journal article" date="2016" name="Int. J. Syst. Evol. Microbiol.">
        <title>Paraphotobacterium marinum gen. nov., sp. nov., a member of the family Vibrionaceae, isolated from surface seawater.</title>
        <authorList>
            <person name="Huang Z."/>
            <person name="Dong C."/>
            <person name="Shao Z."/>
        </authorList>
    </citation>
    <scope>NUCLEOTIDE SEQUENCE [LARGE SCALE GENOMIC DNA]</scope>
    <source>
        <strain evidence="6 7">NSCS20N07D</strain>
    </source>
</reference>
<dbReference type="InterPro" id="IPR001608">
    <property type="entry name" value="Ala_racemase_N"/>
</dbReference>
<dbReference type="GO" id="GO:0030170">
    <property type="term" value="F:pyridoxal phosphate binding"/>
    <property type="evidence" value="ECO:0007669"/>
    <property type="project" value="UniProtKB-UniRule"/>
</dbReference>
<dbReference type="InterPro" id="IPR029066">
    <property type="entry name" value="PLP-binding_barrel"/>
</dbReference>
<dbReference type="InterPro" id="IPR011078">
    <property type="entry name" value="PyrdxlP_homeostasis"/>
</dbReference>
<proteinExistence type="inferred from homology"/>
<dbReference type="FunFam" id="3.20.20.10:FF:000018">
    <property type="entry name" value="Pyridoxal phosphate homeostasis protein"/>
    <property type="match status" value="1"/>
</dbReference>
<dbReference type="KEGG" id="pmai:CF386_01900"/>
<evidence type="ECO:0000256" key="2">
    <source>
        <dbReference type="HAMAP-Rule" id="MF_02087"/>
    </source>
</evidence>
<dbReference type="AlphaFoldDB" id="A0A220VCI2"/>
<dbReference type="PIRSF" id="PIRSF004848">
    <property type="entry name" value="YBL036c_PLPDEIII"/>
    <property type="match status" value="1"/>
</dbReference>
<organism evidence="6 7">
    <name type="scientific">Paraphotobacterium marinum</name>
    <dbReference type="NCBI Taxonomy" id="1755811"/>
    <lineage>
        <taxon>Bacteria</taxon>
        <taxon>Pseudomonadati</taxon>
        <taxon>Pseudomonadota</taxon>
        <taxon>Gammaproteobacteria</taxon>
        <taxon>Vibrionales</taxon>
        <taxon>Vibrionaceae</taxon>
        <taxon>Paraphotobacterium</taxon>
    </lineage>
</organism>
<accession>A0A220VCI2</accession>
<dbReference type="Gene3D" id="3.20.20.10">
    <property type="entry name" value="Alanine racemase"/>
    <property type="match status" value="1"/>
</dbReference>
<evidence type="ECO:0000313" key="6">
    <source>
        <dbReference type="EMBL" id="ASK77892.1"/>
    </source>
</evidence>